<dbReference type="InterPro" id="IPR023298">
    <property type="entry name" value="ATPase_P-typ_TM_dom_sf"/>
</dbReference>
<dbReference type="Gene3D" id="1.20.1110.10">
    <property type="entry name" value="Calcium-transporting ATPase, transmembrane domain"/>
    <property type="match status" value="1"/>
</dbReference>
<accession>A0ABR2D2N0</accession>
<gene>
    <name evidence="2" type="ORF">V6N12_074863</name>
</gene>
<dbReference type="SUPFAM" id="SSF81665">
    <property type="entry name" value="Calcium ATPase, transmembrane domain M"/>
    <property type="match status" value="1"/>
</dbReference>
<sequence>MPPLTDFYQPLKEDEHEQSTKKFTDKLIEEDELDKDQKDAFKIVIALAVEAIPEGLPAVVTTPKFLHARTVKLESSVVKVGVAIPVPVLVSCDGVVLAPIVGVVKGRDRKVKSVKSLVEALGSLAQ</sequence>
<name>A0ABR2D2N0_9ROSI</name>
<feature type="region of interest" description="Disordered" evidence="1">
    <location>
        <begin position="1"/>
        <end position="21"/>
    </location>
</feature>
<dbReference type="EMBL" id="JBBPBM010000037">
    <property type="protein sequence ID" value="KAK8528332.1"/>
    <property type="molecule type" value="Genomic_DNA"/>
</dbReference>
<keyword evidence="3" id="KW-1185">Reference proteome</keyword>
<organism evidence="2 3">
    <name type="scientific">Hibiscus sabdariffa</name>
    <name type="common">roselle</name>
    <dbReference type="NCBI Taxonomy" id="183260"/>
    <lineage>
        <taxon>Eukaryota</taxon>
        <taxon>Viridiplantae</taxon>
        <taxon>Streptophyta</taxon>
        <taxon>Embryophyta</taxon>
        <taxon>Tracheophyta</taxon>
        <taxon>Spermatophyta</taxon>
        <taxon>Magnoliopsida</taxon>
        <taxon>eudicotyledons</taxon>
        <taxon>Gunneridae</taxon>
        <taxon>Pentapetalae</taxon>
        <taxon>rosids</taxon>
        <taxon>malvids</taxon>
        <taxon>Malvales</taxon>
        <taxon>Malvaceae</taxon>
        <taxon>Malvoideae</taxon>
        <taxon>Hibiscus</taxon>
    </lineage>
</organism>
<evidence type="ECO:0000256" key="1">
    <source>
        <dbReference type="SAM" id="MobiDB-lite"/>
    </source>
</evidence>
<protein>
    <submittedName>
        <fullName evidence="2">Uncharacterized protein</fullName>
    </submittedName>
</protein>
<reference evidence="2 3" key="1">
    <citation type="journal article" date="2024" name="G3 (Bethesda)">
        <title>Genome assembly of Hibiscus sabdariffa L. provides insights into metabolisms of medicinal natural products.</title>
        <authorList>
            <person name="Kim T."/>
        </authorList>
    </citation>
    <scope>NUCLEOTIDE SEQUENCE [LARGE SCALE GENOMIC DNA]</scope>
    <source>
        <strain evidence="2">TK-2024</strain>
        <tissue evidence="2">Old leaves</tissue>
    </source>
</reference>
<comment type="caution">
    <text evidence="2">The sequence shown here is derived from an EMBL/GenBank/DDBJ whole genome shotgun (WGS) entry which is preliminary data.</text>
</comment>
<feature type="compositionally biased region" description="Basic and acidic residues" evidence="1">
    <location>
        <begin position="11"/>
        <end position="21"/>
    </location>
</feature>
<evidence type="ECO:0000313" key="2">
    <source>
        <dbReference type="EMBL" id="KAK8528332.1"/>
    </source>
</evidence>
<proteinExistence type="predicted"/>
<evidence type="ECO:0000313" key="3">
    <source>
        <dbReference type="Proteomes" id="UP001472677"/>
    </source>
</evidence>
<dbReference type="Proteomes" id="UP001472677">
    <property type="component" value="Unassembled WGS sequence"/>
</dbReference>